<dbReference type="SMART" id="SM00304">
    <property type="entry name" value="HAMP"/>
    <property type="match status" value="1"/>
</dbReference>
<feature type="transmembrane region" description="Helical" evidence="9">
    <location>
        <begin position="20"/>
        <end position="45"/>
    </location>
</feature>
<dbReference type="Pfam" id="PF00672">
    <property type="entry name" value="HAMP"/>
    <property type="match status" value="1"/>
</dbReference>
<dbReference type="PROSITE" id="PS50109">
    <property type="entry name" value="HIS_KIN"/>
    <property type="match status" value="1"/>
</dbReference>
<keyword evidence="8 9" id="KW-0472">Membrane</keyword>
<evidence type="ECO:0000256" key="3">
    <source>
        <dbReference type="ARBA" id="ARBA00012438"/>
    </source>
</evidence>
<dbReference type="Gene3D" id="3.30.565.10">
    <property type="entry name" value="Histidine kinase-like ATPase, C-terminal domain"/>
    <property type="match status" value="1"/>
</dbReference>
<evidence type="ECO:0000256" key="1">
    <source>
        <dbReference type="ARBA" id="ARBA00000085"/>
    </source>
</evidence>
<dbReference type="FunFam" id="3.30.565.10:FF:000006">
    <property type="entry name" value="Sensor histidine kinase WalK"/>
    <property type="match status" value="1"/>
</dbReference>
<evidence type="ECO:0000256" key="4">
    <source>
        <dbReference type="ARBA" id="ARBA00022553"/>
    </source>
</evidence>
<keyword evidence="5" id="KW-0808">Transferase</keyword>
<protein>
    <recommendedName>
        <fullName evidence="3">histidine kinase</fullName>
        <ecNumber evidence="3">2.7.13.3</ecNumber>
    </recommendedName>
</protein>
<comment type="subcellular location">
    <subcellularLocation>
        <location evidence="2">Membrane</location>
    </subcellularLocation>
</comment>
<evidence type="ECO:0000256" key="5">
    <source>
        <dbReference type="ARBA" id="ARBA00022679"/>
    </source>
</evidence>
<dbReference type="GO" id="GO:0016020">
    <property type="term" value="C:membrane"/>
    <property type="evidence" value="ECO:0007669"/>
    <property type="project" value="UniProtKB-SubCell"/>
</dbReference>
<evidence type="ECO:0000256" key="9">
    <source>
        <dbReference type="SAM" id="Phobius"/>
    </source>
</evidence>
<dbReference type="InterPro" id="IPR003660">
    <property type="entry name" value="HAMP_dom"/>
</dbReference>
<dbReference type="AlphaFoldDB" id="A0A1M5WAL8"/>
<dbReference type="SUPFAM" id="SSF55874">
    <property type="entry name" value="ATPase domain of HSP90 chaperone/DNA topoisomerase II/histidine kinase"/>
    <property type="match status" value="1"/>
</dbReference>
<evidence type="ECO:0000256" key="7">
    <source>
        <dbReference type="ARBA" id="ARBA00023012"/>
    </source>
</evidence>
<dbReference type="Pfam" id="PF02518">
    <property type="entry name" value="HATPase_c"/>
    <property type="match status" value="1"/>
</dbReference>
<dbReference type="SUPFAM" id="SSF47384">
    <property type="entry name" value="Homodimeric domain of signal transducing histidine kinase"/>
    <property type="match status" value="1"/>
</dbReference>
<dbReference type="Gene3D" id="1.10.287.130">
    <property type="match status" value="1"/>
</dbReference>
<dbReference type="EMBL" id="FQXR01000005">
    <property type="protein sequence ID" value="SHH84500.1"/>
    <property type="molecule type" value="Genomic_DNA"/>
</dbReference>
<accession>A0A1M5WAL8</accession>
<keyword evidence="9" id="KW-0812">Transmembrane</keyword>
<evidence type="ECO:0000313" key="13">
    <source>
        <dbReference type="Proteomes" id="UP000184389"/>
    </source>
</evidence>
<evidence type="ECO:0000256" key="2">
    <source>
        <dbReference type="ARBA" id="ARBA00004370"/>
    </source>
</evidence>
<organism evidence="12 13">
    <name type="scientific">Sporanaerobacter acetigenes DSM 13106</name>
    <dbReference type="NCBI Taxonomy" id="1123281"/>
    <lineage>
        <taxon>Bacteria</taxon>
        <taxon>Bacillati</taxon>
        <taxon>Bacillota</taxon>
        <taxon>Tissierellia</taxon>
        <taxon>Tissierellales</taxon>
        <taxon>Sporanaerobacteraceae</taxon>
        <taxon>Sporanaerobacter</taxon>
    </lineage>
</organism>
<dbReference type="SUPFAM" id="SSF158472">
    <property type="entry name" value="HAMP domain-like"/>
    <property type="match status" value="1"/>
</dbReference>
<dbReference type="Gene3D" id="6.10.340.10">
    <property type="match status" value="1"/>
</dbReference>
<dbReference type="CDD" id="cd06225">
    <property type="entry name" value="HAMP"/>
    <property type="match status" value="1"/>
</dbReference>
<dbReference type="Pfam" id="PF00512">
    <property type="entry name" value="HisKA"/>
    <property type="match status" value="1"/>
</dbReference>
<evidence type="ECO:0000259" key="11">
    <source>
        <dbReference type="PROSITE" id="PS50885"/>
    </source>
</evidence>
<evidence type="ECO:0000313" key="12">
    <source>
        <dbReference type="EMBL" id="SHH84500.1"/>
    </source>
</evidence>
<comment type="catalytic activity">
    <reaction evidence="1">
        <text>ATP + protein L-histidine = ADP + protein N-phospho-L-histidine.</text>
        <dbReference type="EC" id="2.7.13.3"/>
    </reaction>
</comment>
<dbReference type="FunFam" id="1.10.287.130:FF:000001">
    <property type="entry name" value="Two-component sensor histidine kinase"/>
    <property type="match status" value="1"/>
</dbReference>
<dbReference type="GO" id="GO:0000155">
    <property type="term" value="F:phosphorelay sensor kinase activity"/>
    <property type="evidence" value="ECO:0007669"/>
    <property type="project" value="InterPro"/>
</dbReference>
<dbReference type="InterPro" id="IPR050736">
    <property type="entry name" value="Sensor_HK_Regulatory"/>
</dbReference>
<dbReference type="PRINTS" id="PR00344">
    <property type="entry name" value="BCTRLSENSOR"/>
</dbReference>
<dbReference type="STRING" id="1123281.SAMN02745180_01147"/>
<keyword evidence="13" id="KW-1185">Reference proteome</keyword>
<dbReference type="SMART" id="SM00388">
    <property type="entry name" value="HisKA"/>
    <property type="match status" value="1"/>
</dbReference>
<gene>
    <name evidence="12" type="ORF">SAMN02745180_01147</name>
</gene>
<dbReference type="PROSITE" id="PS50885">
    <property type="entry name" value="HAMP"/>
    <property type="match status" value="1"/>
</dbReference>
<reference evidence="12 13" key="1">
    <citation type="submission" date="2016-11" db="EMBL/GenBank/DDBJ databases">
        <authorList>
            <person name="Jaros S."/>
            <person name="Januszkiewicz K."/>
            <person name="Wedrychowicz H."/>
        </authorList>
    </citation>
    <scope>NUCLEOTIDE SEQUENCE [LARGE SCALE GENOMIC DNA]</scope>
    <source>
        <strain evidence="12 13">DSM 13106</strain>
    </source>
</reference>
<evidence type="ECO:0000259" key="10">
    <source>
        <dbReference type="PROSITE" id="PS50109"/>
    </source>
</evidence>
<keyword evidence="6 12" id="KW-0418">Kinase</keyword>
<name>A0A1M5WAL8_9FIRM</name>
<keyword evidence="9" id="KW-1133">Transmembrane helix</keyword>
<dbReference type="InterPro" id="IPR003661">
    <property type="entry name" value="HisK_dim/P_dom"/>
</dbReference>
<dbReference type="EC" id="2.7.13.3" evidence="3"/>
<dbReference type="PANTHER" id="PTHR43711:SF1">
    <property type="entry name" value="HISTIDINE KINASE 1"/>
    <property type="match status" value="1"/>
</dbReference>
<dbReference type="CDD" id="cd00082">
    <property type="entry name" value="HisKA"/>
    <property type="match status" value="1"/>
</dbReference>
<dbReference type="SMART" id="SM00387">
    <property type="entry name" value="HATPase_c"/>
    <property type="match status" value="1"/>
</dbReference>
<dbReference type="InterPro" id="IPR004358">
    <property type="entry name" value="Sig_transdc_His_kin-like_C"/>
</dbReference>
<feature type="transmembrane region" description="Helical" evidence="9">
    <location>
        <begin position="178"/>
        <end position="197"/>
    </location>
</feature>
<feature type="domain" description="HAMP" evidence="11">
    <location>
        <begin position="198"/>
        <end position="250"/>
    </location>
</feature>
<evidence type="ECO:0000256" key="8">
    <source>
        <dbReference type="ARBA" id="ARBA00023136"/>
    </source>
</evidence>
<dbReference type="InterPro" id="IPR003594">
    <property type="entry name" value="HATPase_dom"/>
</dbReference>
<dbReference type="Proteomes" id="UP000184389">
    <property type="component" value="Unassembled WGS sequence"/>
</dbReference>
<dbReference type="InterPro" id="IPR005467">
    <property type="entry name" value="His_kinase_dom"/>
</dbReference>
<dbReference type="PANTHER" id="PTHR43711">
    <property type="entry name" value="TWO-COMPONENT HISTIDINE KINASE"/>
    <property type="match status" value="1"/>
</dbReference>
<feature type="domain" description="Histidine kinase" evidence="10">
    <location>
        <begin position="258"/>
        <end position="474"/>
    </location>
</feature>
<dbReference type="InterPro" id="IPR036097">
    <property type="entry name" value="HisK_dim/P_sf"/>
</dbReference>
<keyword evidence="4" id="KW-0597">Phosphoprotein</keyword>
<evidence type="ECO:0000256" key="6">
    <source>
        <dbReference type="ARBA" id="ARBA00022777"/>
    </source>
</evidence>
<keyword evidence="7" id="KW-0902">Two-component regulatory system</keyword>
<sequence>MVNKLKKWTNSKSLKSKLWIYFVLFTAIIMTILWLLQIVFLNTYYKSMKTKEIKKIGSALVSEYGKDNFEDIIYSTSFKRGIIIQILNERGELVLPSIGFGEPGPPRVNPMDTSIFIKKLLESEDGEILYTVDNTKLRAPTVIYGAILSAENGEKLYLYINGLLDPIDSTTSVLKNQLIIVTIMSSILAVGLSFIIASKVSKPITQITDAASALAKGDYDVTFEGGDYTEINQLAETLNYATNELSKTEELRRDFIANVSHDLKTPLTLIKSYAEMIRDISGNIPEKRNSHVKVIIDESDRLTELVNDILNLSKLQSGIDQIECNTFDLGKTTESILKKFKILTERYGYTFNFNCDDNTLVIGDEKKIEQTIYNLVSNSVYYTGEDKFVTINIKNLGEYVQFEVEDTGKGIPKEEINLVWDRYYKSGKTHKRAAMGTGLGLSIVKGILMAHNVNFGIDSTVGEGSKFWFQLRTK</sequence>
<dbReference type="InterPro" id="IPR036890">
    <property type="entry name" value="HATPase_C_sf"/>
</dbReference>
<proteinExistence type="predicted"/>